<evidence type="ECO:0000256" key="1">
    <source>
        <dbReference type="SAM" id="MobiDB-lite"/>
    </source>
</evidence>
<organism evidence="3 4">
    <name type="scientific">Diversispora epigaea</name>
    <dbReference type="NCBI Taxonomy" id="1348612"/>
    <lineage>
        <taxon>Eukaryota</taxon>
        <taxon>Fungi</taxon>
        <taxon>Fungi incertae sedis</taxon>
        <taxon>Mucoromycota</taxon>
        <taxon>Glomeromycotina</taxon>
        <taxon>Glomeromycetes</taxon>
        <taxon>Diversisporales</taxon>
        <taxon>Diversisporaceae</taxon>
        <taxon>Diversispora</taxon>
    </lineage>
</organism>
<evidence type="ECO:0000313" key="3">
    <source>
        <dbReference type="EMBL" id="RHZ81960.1"/>
    </source>
</evidence>
<proteinExistence type="predicted"/>
<dbReference type="Proteomes" id="UP000266861">
    <property type="component" value="Unassembled WGS sequence"/>
</dbReference>
<feature type="transmembrane region" description="Helical" evidence="2">
    <location>
        <begin position="718"/>
        <end position="739"/>
    </location>
</feature>
<keyword evidence="4" id="KW-1185">Reference proteome</keyword>
<evidence type="ECO:0000313" key="4">
    <source>
        <dbReference type="Proteomes" id="UP000266861"/>
    </source>
</evidence>
<evidence type="ECO:0000256" key="2">
    <source>
        <dbReference type="SAM" id="Phobius"/>
    </source>
</evidence>
<feature type="compositionally biased region" description="Low complexity" evidence="1">
    <location>
        <begin position="1046"/>
        <end position="1062"/>
    </location>
</feature>
<dbReference type="AlphaFoldDB" id="A0A397JB07"/>
<dbReference type="EMBL" id="PQFF01000107">
    <property type="protein sequence ID" value="RHZ81960.1"/>
    <property type="molecule type" value="Genomic_DNA"/>
</dbReference>
<dbReference type="OrthoDB" id="2368279at2759"/>
<keyword evidence="2" id="KW-1133">Transmembrane helix</keyword>
<protein>
    <submittedName>
        <fullName evidence="3">Uncharacterized protein</fullName>
    </submittedName>
</protein>
<feature type="transmembrane region" description="Helical" evidence="2">
    <location>
        <begin position="751"/>
        <end position="771"/>
    </location>
</feature>
<keyword evidence="2" id="KW-0472">Membrane</keyword>
<comment type="caution">
    <text evidence="3">The sequence shown here is derived from an EMBL/GenBank/DDBJ whole genome shotgun (WGS) entry which is preliminary data.</text>
</comment>
<reference evidence="3 4" key="1">
    <citation type="submission" date="2018-08" db="EMBL/GenBank/DDBJ databases">
        <title>Genome and evolution of the arbuscular mycorrhizal fungus Diversispora epigaea (formerly Glomus versiforme) and its bacterial endosymbionts.</title>
        <authorList>
            <person name="Sun X."/>
            <person name="Fei Z."/>
            <person name="Harrison M."/>
        </authorList>
    </citation>
    <scope>NUCLEOTIDE SEQUENCE [LARGE SCALE GENOMIC DNA]</scope>
    <source>
        <strain evidence="3 4">IT104</strain>
    </source>
</reference>
<accession>A0A397JB07</accession>
<sequence>MESEQSSNIYFTSYEQTYPYSEFFEIENDNINDNINDFISINKENYSQTLNSLINEEQDIIIQSDAEDSEDDINSEQEIKEFSLIIDLDTNNELTSCVLVDIIDGKLQTCGANSKKRLRELIGLWQVDNEILNQVNNDLSRLGICMPHFNFDQKIHNKKSKSQKNTQQSHIQFRQCLFCCHNHYYFSRGTNCNDHSWNILDRVILTPCIGQINCIGLKEYDNICKKTSENIYRPRFICVRCFEQKGGHHYIKPGKGKKPTSCNQQHIEDTSQQLKIIGKWLISVGNSDENKFQNLILSTIAPSIFCILKNIDSNQTSTSINIEQTSNSLDIDLSIPSLLQLQIIFQLKKIKINTTLMEDLNIKYCENLGKEFGNKLWKSRKELVKSREVLQNPSTLNNYISSFPVWLESFFRNLLIVIYEKKSIITNKKQLQRKRPIKSSDLTRITKVVSLFLSILISITFPSIKVWFSQVISSLTRKPKMTTYLTELLSILKITSHSNDHERILEKKRMNEANPISRLQKTQNIWNLAVIDNIDFKQKTFTYGNIFDVTRDTSHTTLRMAFQTQLPIPIDDTKNNEKELTSDHIFGMNESAYQILKLFDKIFDECLAFDDINGELKYNTNFDATTIHNKILEKLTHGCFCSPSHVIILEAGGIPNSNEGIYQSVDMYKKDFSLNSDDYLDIVGDESIFRRLINIMKEWPNLRPILGMWHTNKDMASAIIAIFSSYGIFDLGVAIGVKFLDKFEKVVDYRATVKIIELIWVAVGIALRIYLKLKNLHINNILDGNYEENQVRQIWYLFYHWAGLFLAHKAGIRIGNYNIQKSTLAAFAPLFPVAGKSNYSQSVAHFFGILEKYPKLEEKLQYVPSFKVSEDKRGHFLAFDEALEMFGVKFIKQNINGNVIDPENLKRQIKAAQIERERIEMLLNEYLNNVPEYNYNRSVYSRKEAMWDVVNNLLKAFDIQHYNKHNNNLFHITKPKEICAEGVKRLKESYGQGLRRIRLIYSQEVLKKETINTVGRRAKEVIVTKYKDIGTEKNKRKKSSEINVQTSTSVSGTSSDPVIISPDDPPQKKTRRIPSKEAIQILAPMVMNSFPPTKEEIKQYLITLEGNVPISDVWDEARVMQHYKNRHKKTDVNEV</sequence>
<name>A0A397JB07_9GLOM</name>
<gene>
    <name evidence="3" type="ORF">Glove_115g59</name>
</gene>
<keyword evidence="2" id="KW-0812">Transmembrane</keyword>
<feature type="region of interest" description="Disordered" evidence="1">
    <location>
        <begin position="1033"/>
        <end position="1073"/>
    </location>
</feature>